<protein>
    <submittedName>
        <fullName evidence="1">Type VI secretion system secreted protein Hcp</fullName>
    </submittedName>
</protein>
<dbReference type="SUPFAM" id="SSF141452">
    <property type="entry name" value="Hcp1-like"/>
    <property type="match status" value="1"/>
</dbReference>
<keyword evidence="2" id="KW-1185">Reference proteome</keyword>
<reference evidence="2" key="1">
    <citation type="submission" date="2016-10" db="EMBL/GenBank/DDBJ databases">
        <authorList>
            <person name="Varghese N."/>
            <person name="Submissions S."/>
        </authorList>
    </citation>
    <scope>NUCLEOTIDE SEQUENCE [LARGE SCALE GENOMIC DNA]</scope>
    <source>
        <strain evidence="2">OV426</strain>
    </source>
</reference>
<dbReference type="Proteomes" id="UP000198968">
    <property type="component" value="Unassembled WGS sequence"/>
</dbReference>
<evidence type="ECO:0000313" key="1">
    <source>
        <dbReference type="EMBL" id="SFN30976.1"/>
    </source>
</evidence>
<dbReference type="EMBL" id="FOVG01000001">
    <property type="protein sequence ID" value="SFN30976.1"/>
    <property type="molecule type" value="Genomic_DNA"/>
</dbReference>
<proteinExistence type="predicted"/>
<dbReference type="OrthoDB" id="5674026at2"/>
<sequence>MAIPAYLWLKDDDGASINGSVDVKDREGSIEVTGFSHNLRLPTDSMTGKPTGTRKHAPIIVQKEFDSSSPYLYKAVATGQKLLSAEFRWYNISYAGQEEGYFNILLENVRIVGISPIMHDTKDPEKEKHNHLECVEFAYEKITWKHCDGNIIFSDSWNEKA</sequence>
<dbReference type="Pfam" id="PF05638">
    <property type="entry name" value="T6SS_HCP"/>
    <property type="match status" value="1"/>
</dbReference>
<accession>A0A1I4XYZ0</accession>
<dbReference type="NCBIfam" id="TIGR03344">
    <property type="entry name" value="VI_effect_Hcp1"/>
    <property type="match status" value="1"/>
</dbReference>
<gene>
    <name evidence="1" type="ORF">SAMN05428971_0959</name>
</gene>
<dbReference type="PANTHER" id="PTHR34319:SF6">
    <property type="entry name" value="MAJOR EXPORTED PROTEIN"/>
    <property type="match status" value="1"/>
</dbReference>
<dbReference type="InterPro" id="IPR008514">
    <property type="entry name" value="T6SS_Hcp"/>
</dbReference>
<name>A0A1I4XYZ0_9GAMM</name>
<dbReference type="AlphaFoldDB" id="A0A1I4XYZ0"/>
<evidence type="ECO:0000313" key="2">
    <source>
        <dbReference type="Proteomes" id="UP000198968"/>
    </source>
</evidence>
<dbReference type="PANTHER" id="PTHR34319">
    <property type="entry name" value="MAJOR EXPORTED PROTEIN"/>
    <property type="match status" value="1"/>
</dbReference>
<dbReference type="Gene3D" id="2.30.110.20">
    <property type="entry name" value="Hcp1-like"/>
    <property type="match status" value="1"/>
</dbReference>
<organism evidence="1 2">
    <name type="scientific">Candidatus Pantoea varia</name>
    <dbReference type="NCBI Taxonomy" id="1881036"/>
    <lineage>
        <taxon>Bacteria</taxon>
        <taxon>Pseudomonadati</taxon>
        <taxon>Pseudomonadota</taxon>
        <taxon>Gammaproteobacteria</taxon>
        <taxon>Enterobacterales</taxon>
        <taxon>Erwiniaceae</taxon>
        <taxon>Pantoea</taxon>
    </lineage>
</organism>
<dbReference type="InterPro" id="IPR036624">
    <property type="entry name" value="Hcp1-lik_sf"/>
</dbReference>
<dbReference type="InterPro" id="IPR052947">
    <property type="entry name" value="T6SS_Hcp1_domain"/>
</dbReference>
<dbReference type="RefSeq" id="WP_090960705.1">
    <property type="nucleotide sequence ID" value="NZ_FOVG01000001.1"/>
</dbReference>